<feature type="compositionally biased region" description="Basic and acidic residues" evidence="1">
    <location>
        <begin position="110"/>
        <end position="134"/>
    </location>
</feature>
<evidence type="ECO:0000313" key="2">
    <source>
        <dbReference type="EMBL" id="GEM11113.1"/>
    </source>
</evidence>
<evidence type="ECO:0000256" key="1">
    <source>
        <dbReference type="SAM" id="MobiDB-lite"/>
    </source>
</evidence>
<feature type="compositionally biased region" description="Basic residues" evidence="1">
    <location>
        <begin position="341"/>
        <end position="351"/>
    </location>
</feature>
<dbReference type="OrthoDB" id="2524003at2759"/>
<protein>
    <submittedName>
        <fullName evidence="2">Proteophosphoglycan ppg4</fullName>
    </submittedName>
</protein>
<proteinExistence type="predicted"/>
<feature type="compositionally biased region" description="Basic and acidic residues" evidence="1">
    <location>
        <begin position="21"/>
        <end position="33"/>
    </location>
</feature>
<feature type="compositionally biased region" description="Basic and acidic residues" evidence="1">
    <location>
        <begin position="352"/>
        <end position="361"/>
    </location>
</feature>
<reference evidence="2 3" key="1">
    <citation type="submission" date="2019-07" db="EMBL/GenBank/DDBJ databases">
        <title>Rhodotorula toruloides NBRC10032 genome sequencing.</title>
        <authorList>
            <person name="Shida Y."/>
            <person name="Takaku H."/>
            <person name="Ogasawara W."/>
            <person name="Mori K."/>
        </authorList>
    </citation>
    <scope>NUCLEOTIDE SEQUENCE [LARGE SCALE GENOMIC DNA]</scope>
    <source>
        <strain evidence="2 3">NBRC10032</strain>
    </source>
</reference>
<feature type="compositionally biased region" description="Low complexity" evidence="1">
    <location>
        <begin position="234"/>
        <end position="248"/>
    </location>
</feature>
<gene>
    <name evidence="2" type="ORF">Rt10032_c13g5130</name>
</gene>
<dbReference type="EMBL" id="BJWK01000013">
    <property type="protein sequence ID" value="GEM11113.1"/>
    <property type="molecule type" value="Genomic_DNA"/>
</dbReference>
<feature type="region of interest" description="Disordered" evidence="1">
    <location>
        <begin position="15"/>
        <end position="40"/>
    </location>
</feature>
<feature type="compositionally biased region" description="Low complexity" evidence="1">
    <location>
        <begin position="266"/>
        <end position="277"/>
    </location>
</feature>
<feature type="compositionally biased region" description="Basic and acidic residues" evidence="1">
    <location>
        <begin position="222"/>
        <end position="231"/>
    </location>
</feature>
<feature type="compositionally biased region" description="Basic and acidic residues" evidence="1">
    <location>
        <begin position="163"/>
        <end position="176"/>
    </location>
</feature>
<accession>A0A511KL64</accession>
<dbReference type="AlphaFoldDB" id="A0A511KL64"/>
<feature type="region of interest" description="Disordered" evidence="1">
    <location>
        <begin position="94"/>
        <end position="393"/>
    </location>
</feature>
<organism evidence="2 3">
    <name type="scientific">Rhodotorula toruloides</name>
    <name type="common">Yeast</name>
    <name type="synonym">Rhodosporidium toruloides</name>
    <dbReference type="NCBI Taxonomy" id="5286"/>
    <lineage>
        <taxon>Eukaryota</taxon>
        <taxon>Fungi</taxon>
        <taxon>Dikarya</taxon>
        <taxon>Basidiomycota</taxon>
        <taxon>Pucciniomycotina</taxon>
        <taxon>Microbotryomycetes</taxon>
        <taxon>Sporidiobolales</taxon>
        <taxon>Sporidiobolaceae</taxon>
        <taxon>Rhodotorula</taxon>
    </lineage>
</organism>
<feature type="compositionally biased region" description="Basic and acidic residues" evidence="1">
    <location>
        <begin position="373"/>
        <end position="390"/>
    </location>
</feature>
<name>A0A511KL64_RHOTO</name>
<dbReference type="Proteomes" id="UP000321518">
    <property type="component" value="Unassembled WGS sequence"/>
</dbReference>
<comment type="caution">
    <text evidence="2">The sequence shown here is derived from an EMBL/GenBank/DDBJ whole genome shotgun (WGS) entry which is preliminary data.</text>
</comment>
<sequence length="800" mass="88019">MSQLRRMSRYFDLSRSHGSHHISDDSDRLRKADGGTTAPNARVDRLCDRLDRAKRQVESLSRSDNDAFAALALSLFEDVTTKLEDVFQLVQRANAQTGSAREPPLNRPIPPREDRPDSRHRDEQRDRRETDREPYTATDKNGLRKDETPGLTVGLPFKPPGRRSKDESSDCGKNEHGGYPCRPEQEPVIKRPSSSVSRRDPSPPASVKSDRRRSSSKHRLASRKEDEERLHNYSAPRPSSQSSSRVLSPPVPSAPSADLEARSSGRRSSVSRFFVPRESGIKPTTAELPLSTSDKRTSSRSSTISHPPDAPPPVKSRSYRNMSDTSDEDDFDRRAPSGTRPRSRSVARSRNGHSEEARKALEMASAPPSAIEDYGRERRDAFRSSGKERGPPVLSGAKVAMAVAGSAGKIGGPALLSALATVSKEYGKATKEVLYGSIVVDSLRRLDLLNRTLDSNSFLGEIVKSLKIRPLDADKSSTSAKPESLIKPLRQLISHLPNLASLDEDFTTAEWDVRTLTGQDYPLTTTSPSHDLVFFRSRKNWWEVGALYSLLQSQPKLKEVIIGGAAMDREWQGTKLLAALLKQSASSAPARNLESLEISEVMHEDTLPLLFRATGGAEGKLQSLRIGFQSIGSTEDDTPRASIAPALADVGWTLKHLAITAPTKSSDDTTGLVDELVAVLPHLEILEWSEGTDVRPVPLGSPRLLTQLPKTIRVVRARSLISVSTGKVLAFLDEVEHGGTKVQELDVQWASGIGADEGNEPWYKVRHISRIEDAAADLRIKCRVGMGDERLLFKRALQAA</sequence>
<evidence type="ECO:0000313" key="3">
    <source>
        <dbReference type="Proteomes" id="UP000321518"/>
    </source>
</evidence>